<dbReference type="GO" id="GO:0006508">
    <property type="term" value="P:proteolysis"/>
    <property type="evidence" value="ECO:0007669"/>
    <property type="project" value="UniProtKB-KW"/>
</dbReference>
<dbReference type="EC" id="3.4.-.-" evidence="8"/>
<evidence type="ECO:0000256" key="8">
    <source>
        <dbReference type="RuleBase" id="RU361144"/>
    </source>
</evidence>
<accession>A0A1Y3EDW0</accession>
<evidence type="ECO:0000256" key="7">
    <source>
        <dbReference type="PROSITE-ProRule" id="PRU01355"/>
    </source>
</evidence>
<feature type="non-terminal residue" evidence="9">
    <location>
        <position position="156"/>
    </location>
</feature>
<proteinExistence type="inferred from homology"/>
<evidence type="ECO:0000256" key="1">
    <source>
        <dbReference type="ARBA" id="ARBA00008139"/>
    </source>
</evidence>
<dbReference type="GO" id="GO:0008241">
    <property type="term" value="F:peptidyl-dipeptidase activity"/>
    <property type="evidence" value="ECO:0007669"/>
    <property type="project" value="InterPro"/>
</dbReference>
<dbReference type="AlphaFoldDB" id="A0A1Y3EDW0"/>
<organism evidence="9 10">
    <name type="scientific">Trichinella nativa</name>
    <dbReference type="NCBI Taxonomy" id="6335"/>
    <lineage>
        <taxon>Eukaryota</taxon>
        <taxon>Metazoa</taxon>
        <taxon>Ecdysozoa</taxon>
        <taxon>Nematoda</taxon>
        <taxon>Enoplea</taxon>
        <taxon>Dorylaimia</taxon>
        <taxon>Trichinellida</taxon>
        <taxon>Trichinellidae</taxon>
        <taxon>Trichinella</taxon>
    </lineage>
</organism>
<dbReference type="InterPro" id="IPR001548">
    <property type="entry name" value="Peptidase_M2"/>
</dbReference>
<keyword evidence="4 8" id="KW-0325">Glycoprotein</keyword>
<evidence type="ECO:0000256" key="2">
    <source>
        <dbReference type="ARBA" id="ARBA00022729"/>
    </source>
</evidence>
<dbReference type="EMBL" id="LVZM01018413">
    <property type="protein sequence ID" value="OUC42027.1"/>
    <property type="molecule type" value="Genomic_DNA"/>
</dbReference>
<keyword evidence="8" id="KW-0121">Carboxypeptidase</keyword>
<feature type="binding site" evidence="6">
    <location>
        <position position="49"/>
    </location>
    <ligand>
        <name>Zn(2+)</name>
        <dbReference type="ChEBI" id="CHEBI:29105"/>
        <label>2</label>
        <note>catalytic</note>
    </ligand>
</feature>
<dbReference type="GO" id="GO:0004180">
    <property type="term" value="F:carboxypeptidase activity"/>
    <property type="evidence" value="ECO:0007669"/>
    <property type="project" value="UniProtKB-KW"/>
</dbReference>
<keyword evidence="2" id="KW-0732">Signal</keyword>
<protein>
    <recommendedName>
        <fullName evidence="8">Angiotensin-converting enzyme</fullName>
        <ecNumber evidence="8">3.4.-.-</ecNumber>
    </recommendedName>
</protein>
<keyword evidence="8" id="KW-0378">Hydrolase</keyword>
<keyword evidence="3" id="KW-1015">Disulfide bond</keyword>
<sequence length="156" mass="17979">MHRVTTCAGEVSTKQLLEAFRLLGRVQYFIQYRDRPLTFRRQAGPGFMEAIGDTLALFALNPASLERLGLLFDNSTRFDVNHHHVQLNYLLRVALTMLPSIPYHFALNHWQKAMFDGTISAKTMNIHWSIYRYQYSGIGRPMPSATLDIHGTNHWS</sequence>
<keyword evidence="8" id="KW-0482">Metalloprotease</keyword>
<evidence type="ECO:0000256" key="6">
    <source>
        <dbReference type="PIRSR" id="PIRSR601548-8"/>
    </source>
</evidence>
<keyword evidence="8" id="KW-0645">Protease</keyword>
<dbReference type="PANTHER" id="PTHR10514">
    <property type="entry name" value="ANGIOTENSIN-CONVERTING ENZYME"/>
    <property type="match status" value="1"/>
</dbReference>
<evidence type="ECO:0000256" key="5">
    <source>
        <dbReference type="PIRSR" id="PIRSR601548-3"/>
    </source>
</evidence>
<dbReference type="GO" id="GO:0008237">
    <property type="term" value="F:metallopeptidase activity"/>
    <property type="evidence" value="ECO:0007669"/>
    <property type="project" value="UniProtKB-KW"/>
</dbReference>
<comment type="similarity">
    <text evidence="1 7 8">Belongs to the peptidase M2 family.</text>
</comment>
<dbReference type="PRINTS" id="PR00791">
    <property type="entry name" value="PEPDIPTASEA"/>
</dbReference>
<reference evidence="9 10" key="1">
    <citation type="submission" date="2015-04" db="EMBL/GenBank/DDBJ databases">
        <title>Draft genome of the roundworm Trichinella nativa.</title>
        <authorList>
            <person name="Mitreva M."/>
        </authorList>
    </citation>
    <scope>NUCLEOTIDE SEQUENCE [LARGE SCALE GENOMIC DNA]</scope>
    <source>
        <strain evidence="9 10">ISS45</strain>
    </source>
</reference>
<dbReference type="PROSITE" id="PS52011">
    <property type="entry name" value="PEPTIDASE_M2"/>
    <property type="match status" value="1"/>
</dbReference>
<feature type="binding site" evidence="5">
    <location>
        <position position="49"/>
    </location>
    <ligand>
        <name>Zn(2+)</name>
        <dbReference type="ChEBI" id="CHEBI:29105"/>
        <label>1</label>
        <note>catalytic</note>
    </ligand>
</feature>
<evidence type="ECO:0000256" key="4">
    <source>
        <dbReference type="ARBA" id="ARBA00023180"/>
    </source>
</evidence>
<evidence type="ECO:0000256" key="3">
    <source>
        <dbReference type="ARBA" id="ARBA00023157"/>
    </source>
</evidence>
<dbReference type="SUPFAM" id="SSF55486">
    <property type="entry name" value="Metalloproteases ('zincins'), catalytic domain"/>
    <property type="match status" value="1"/>
</dbReference>
<evidence type="ECO:0000313" key="10">
    <source>
        <dbReference type="Proteomes" id="UP000243006"/>
    </source>
</evidence>
<dbReference type="Pfam" id="PF01401">
    <property type="entry name" value="Peptidase_M2"/>
    <property type="match status" value="1"/>
</dbReference>
<dbReference type="GO" id="GO:0046872">
    <property type="term" value="F:metal ion binding"/>
    <property type="evidence" value="ECO:0007669"/>
    <property type="project" value="UniProtKB-KW"/>
</dbReference>
<evidence type="ECO:0000313" key="9">
    <source>
        <dbReference type="EMBL" id="OUC42027.1"/>
    </source>
</evidence>
<dbReference type="GO" id="GO:0005886">
    <property type="term" value="C:plasma membrane"/>
    <property type="evidence" value="ECO:0007669"/>
    <property type="project" value="TreeGrafter"/>
</dbReference>
<keyword evidence="5 8" id="KW-0479">Metal-binding</keyword>
<dbReference type="PANTHER" id="PTHR10514:SF27">
    <property type="entry name" value="ANGIOTENSIN-CONVERTING ENZYME"/>
    <property type="match status" value="1"/>
</dbReference>
<name>A0A1Y3EDW0_9BILA</name>
<dbReference type="Proteomes" id="UP000243006">
    <property type="component" value="Unassembled WGS sequence"/>
</dbReference>
<comment type="caution">
    <text evidence="9">The sequence shown here is derived from an EMBL/GenBank/DDBJ whole genome shotgun (WGS) entry which is preliminary data.</text>
</comment>
<keyword evidence="5 8" id="KW-0862">Zinc</keyword>
<comment type="caution">
    <text evidence="7">Lacks conserved residue(s) required for the propagation of feature annotation.</text>
</comment>
<gene>
    <name evidence="9" type="ORF">D917_10500</name>
</gene>
<comment type="cofactor">
    <cofactor evidence="8">
        <name>Zn(2+)</name>
        <dbReference type="ChEBI" id="CHEBI:29105"/>
    </cofactor>
    <text evidence="8">Binds 1 zinc ion per subunit.</text>
</comment>